<protein>
    <recommendedName>
        <fullName evidence="3">Phage protein</fullName>
    </recommendedName>
</protein>
<dbReference type="Proteomes" id="UP000306562">
    <property type="component" value="Chromosome"/>
</dbReference>
<name>A0AAX3IBE6_9PSED</name>
<organism evidence="1 2">
    <name type="scientific">Pseudomonas synxantha</name>
    <dbReference type="NCBI Taxonomy" id="47883"/>
    <lineage>
        <taxon>Bacteria</taxon>
        <taxon>Pseudomonadati</taxon>
        <taxon>Pseudomonadota</taxon>
        <taxon>Gammaproteobacteria</taxon>
        <taxon>Pseudomonadales</taxon>
        <taxon>Pseudomonadaceae</taxon>
        <taxon>Pseudomonas</taxon>
    </lineage>
</organism>
<dbReference type="AlphaFoldDB" id="A0AAX3IBE6"/>
<evidence type="ECO:0008006" key="3">
    <source>
        <dbReference type="Google" id="ProtNLM"/>
    </source>
</evidence>
<evidence type="ECO:0000313" key="2">
    <source>
        <dbReference type="Proteomes" id="UP000306562"/>
    </source>
</evidence>
<sequence length="129" mass="14492">MAEYGLNVFDSLGVKTLGMEDFTIQRLSSKIIPAITAGGGGVRSNYDIIMDVPGYDPAKCFVLITPRKYAGYDQTISDSWPVLPTYKELGGTQIGIRTWLNYGVYDGHRYKYYWSARTVECVVEVMRVT</sequence>
<dbReference type="EMBL" id="LR590482">
    <property type="protein sequence ID" value="VTR03818.1"/>
    <property type="molecule type" value="Genomic_DNA"/>
</dbReference>
<dbReference type="RefSeq" id="WP_057021853.1">
    <property type="nucleotide sequence ID" value="NZ_CBCSGQ010000005.1"/>
</dbReference>
<accession>A0AAX3IBE6</accession>
<evidence type="ECO:0000313" key="1">
    <source>
        <dbReference type="EMBL" id="VTR03818.1"/>
    </source>
</evidence>
<reference evidence="1 2" key="1">
    <citation type="submission" date="2019-05" db="EMBL/GenBank/DDBJ databases">
        <authorList>
            <consortium name="Pathogen Informatics"/>
        </authorList>
    </citation>
    <scope>NUCLEOTIDE SEQUENCE [LARGE SCALE GENOMIC DNA]</scope>
    <source>
        <strain evidence="1 2">NCTC10696</strain>
    </source>
</reference>
<proteinExistence type="predicted"/>
<gene>
    <name evidence="1" type="ORF">NCTC10696_04495</name>
</gene>